<comment type="similarity">
    <text evidence="1">Belongs to the FPG family.</text>
</comment>
<evidence type="ECO:0000256" key="1">
    <source>
        <dbReference type="ARBA" id="ARBA00009409"/>
    </source>
</evidence>
<keyword evidence="8" id="KW-0238">DNA-binding</keyword>
<evidence type="ECO:0000256" key="8">
    <source>
        <dbReference type="ARBA" id="ARBA00023125"/>
    </source>
</evidence>
<dbReference type="GO" id="GO:0140078">
    <property type="term" value="F:class I DNA-(apurinic or apyrimidinic site) endonuclease activity"/>
    <property type="evidence" value="ECO:0007669"/>
    <property type="project" value="UniProtKB-EC"/>
</dbReference>
<keyword evidence="19" id="KW-1185">Reference proteome</keyword>
<dbReference type="InterPro" id="IPR015886">
    <property type="entry name" value="H2TH_FPG"/>
</dbReference>
<dbReference type="SUPFAM" id="SSF46946">
    <property type="entry name" value="S13-like H2TH domain"/>
    <property type="match status" value="1"/>
</dbReference>
<dbReference type="GO" id="GO:0008270">
    <property type="term" value="F:zinc ion binding"/>
    <property type="evidence" value="ECO:0007669"/>
    <property type="project" value="UniProtKB-KW"/>
</dbReference>
<dbReference type="Pfam" id="PF01149">
    <property type="entry name" value="Fapy_DNA_glyco"/>
    <property type="match status" value="1"/>
</dbReference>
<dbReference type="PANTHER" id="PTHR42697">
    <property type="entry name" value="ENDONUCLEASE 8"/>
    <property type="match status" value="1"/>
</dbReference>
<keyword evidence="6" id="KW-0378">Hydrolase</keyword>
<comment type="caution">
    <text evidence="18">The sequence shown here is derived from an EMBL/GenBank/DDBJ whole genome shotgun (WGS) entry which is preliminary data.</text>
</comment>
<dbReference type="PROSITE" id="PS01242">
    <property type="entry name" value="ZF_FPG_1"/>
    <property type="match status" value="1"/>
</dbReference>
<evidence type="ECO:0000256" key="6">
    <source>
        <dbReference type="ARBA" id="ARBA00022801"/>
    </source>
</evidence>
<evidence type="ECO:0000313" key="19">
    <source>
        <dbReference type="Proteomes" id="UP000431092"/>
    </source>
</evidence>
<evidence type="ECO:0000256" key="14">
    <source>
        <dbReference type="PROSITE-ProRule" id="PRU00391"/>
    </source>
</evidence>
<accession>A0A6I3IK67</accession>
<proteinExistence type="inferred from homology"/>
<dbReference type="PROSITE" id="PS51066">
    <property type="entry name" value="ZF_FPG_2"/>
    <property type="match status" value="1"/>
</dbReference>
<keyword evidence="10" id="KW-0456">Lyase</keyword>
<dbReference type="SMART" id="SM01232">
    <property type="entry name" value="H2TH"/>
    <property type="match status" value="1"/>
</dbReference>
<evidence type="ECO:0000256" key="2">
    <source>
        <dbReference type="ARBA" id="ARBA00012720"/>
    </source>
</evidence>
<dbReference type="GO" id="GO:0006284">
    <property type="term" value="P:base-excision repair"/>
    <property type="evidence" value="ECO:0007669"/>
    <property type="project" value="InterPro"/>
</dbReference>
<protein>
    <recommendedName>
        <fullName evidence="2">DNA-(apurinic or apyrimidinic site) lyase</fullName>
        <ecNumber evidence="2">4.2.99.18</ecNumber>
    </recommendedName>
</protein>
<dbReference type="GO" id="GO:0003684">
    <property type="term" value="F:damaged DNA binding"/>
    <property type="evidence" value="ECO:0007669"/>
    <property type="project" value="InterPro"/>
</dbReference>
<dbReference type="InterPro" id="IPR000214">
    <property type="entry name" value="Znf_DNA_glyclase/AP_lyase"/>
</dbReference>
<dbReference type="EC" id="4.2.99.18" evidence="2"/>
<dbReference type="Proteomes" id="UP000431092">
    <property type="component" value="Unassembled WGS sequence"/>
</dbReference>
<dbReference type="PROSITE" id="PS51068">
    <property type="entry name" value="FPG_CAT"/>
    <property type="match status" value="1"/>
</dbReference>
<feature type="domain" description="Formamidopyrimidine-DNA glycosylase catalytic" evidence="17">
    <location>
        <begin position="2"/>
        <end position="95"/>
    </location>
</feature>
<evidence type="ECO:0000313" key="18">
    <source>
        <dbReference type="EMBL" id="MTB72055.1"/>
    </source>
</evidence>
<evidence type="ECO:0000259" key="16">
    <source>
        <dbReference type="PROSITE" id="PS51066"/>
    </source>
</evidence>
<dbReference type="CDD" id="cd08971">
    <property type="entry name" value="AcNei2_N"/>
    <property type="match status" value="1"/>
</dbReference>
<evidence type="ECO:0000256" key="7">
    <source>
        <dbReference type="ARBA" id="ARBA00022833"/>
    </source>
</evidence>
<evidence type="ECO:0000256" key="11">
    <source>
        <dbReference type="ARBA" id="ARBA00023268"/>
    </source>
</evidence>
<gene>
    <name evidence="18" type="ORF">GGG17_08760</name>
</gene>
<dbReference type="Pfam" id="PF06831">
    <property type="entry name" value="H2TH"/>
    <property type="match status" value="1"/>
</dbReference>
<dbReference type="RefSeq" id="WP_154593359.1">
    <property type="nucleotide sequence ID" value="NZ_WLVL01000037.1"/>
</dbReference>
<dbReference type="SUPFAM" id="SSF81624">
    <property type="entry name" value="N-terminal domain of MutM-like DNA repair proteins"/>
    <property type="match status" value="1"/>
</dbReference>
<evidence type="ECO:0000256" key="5">
    <source>
        <dbReference type="ARBA" id="ARBA00022771"/>
    </source>
</evidence>
<keyword evidence="9" id="KW-0234">DNA repair</keyword>
<keyword evidence="3" id="KW-0479">Metal-binding</keyword>
<dbReference type="GO" id="GO:0000703">
    <property type="term" value="F:oxidized pyrimidine nucleobase lesion DNA N-glycosylase activity"/>
    <property type="evidence" value="ECO:0007669"/>
    <property type="project" value="TreeGrafter"/>
</dbReference>
<evidence type="ECO:0000256" key="12">
    <source>
        <dbReference type="ARBA" id="ARBA00023295"/>
    </source>
</evidence>
<evidence type="ECO:0000256" key="10">
    <source>
        <dbReference type="ARBA" id="ARBA00023239"/>
    </source>
</evidence>
<comment type="catalytic activity">
    <reaction evidence="13">
        <text>2'-deoxyribonucleotide-(2'-deoxyribose 5'-phosphate)-2'-deoxyribonucleotide-DNA = a 3'-end 2'-deoxyribonucleotide-(2,3-dehydro-2,3-deoxyribose 5'-phosphate)-DNA + a 5'-end 5'-phospho-2'-deoxyribonucleoside-DNA + H(+)</text>
        <dbReference type="Rhea" id="RHEA:66592"/>
        <dbReference type="Rhea" id="RHEA-COMP:13180"/>
        <dbReference type="Rhea" id="RHEA-COMP:16897"/>
        <dbReference type="Rhea" id="RHEA-COMP:17067"/>
        <dbReference type="ChEBI" id="CHEBI:15378"/>
        <dbReference type="ChEBI" id="CHEBI:136412"/>
        <dbReference type="ChEBI" id="CHEBI:157695"/>
        <dbReference type="ChEBI" id="CHEBI:167181"/>
        <dbReference type="EC" id="4.2.99.18"/>
    </reaction>
</comment>
<keyword evidence="7" id="KW-0862">Zinc</keyword>
<feature type="region of interest" description="Disordered" evidence="15">
    <location>
        <begin position="267"/>
        <end position="288"/>
    </location>
</feature>
<keyword evidence="5 14" id="KW-0863">Zinc-finger</keyword>
<dbReference type="InterPro" id="IPR012319">
    <property type="entry name" value="FPG_cat"/>
</dbReference>
<dbReference type="Gene3D" id="3.20.190.10">
    <property type="entry name" value="MutM-like, N-terminal"/>
    <property type="match status" value="1"/>
</dbReference>
<evidence type="ECO:0000256" key="13">
    <source>
        <dbReference type="ARBA" id="ARBA00044632"/>
    </source>
</evidence>
<organism evidence="18 19">
    <name type="scientific">Arsenicicoccus cauae</name>
    <dbReference type="NCBI Taxonomy" id="2663847"/>
    <lineage>
        <taxon>Bacteria</taxon>
        <taxon>Bacillati</taxon>
        <taxon>Actinomycetota</taxon>
        <taxon>Actinomycetes</taxon>
        <taxon>Micrococcales</taxon>
        <taxon>Intrasporangiaceae</taxon>
        <taxon>Arsenicicoccus</taxon>
    </lineage>
</organism>
<dbReference type="PANTHER" id="PTHR42697:SF1">
    <property type="entry name" value="ENDONUCLEASE 8"/>
    <property type="match status" value="1"/>
</dbReference>
<dbReference type="EMBL" id="WLVL01000037">
    <property type="protein sequence ID" value="MTB72055.1"/>
    <property type="molecule type" value="Genomic_DNA"/>
</dbReference>
<dbReference type="InterPro" id="IPR010979">
    <property type="entry name" value="Ribosomal_uS13-like_H2TH"/>
</dbReference>
<evidence type="ECO:0000256" key="3">
    <source>
        <dbReference type="ARBA" id="ARBA00022723"/>
    </source>
</evidence>
<name>A0A6I3IK67_9MICO</name>
<keyword evidence="11" id="KW-0511">Multifunctional enzyme</keyword>
<evidence type="ECO:0000256" key="4">
    <source>
        <dbReference type="ARBA" id="ARBA00022763"/>
    </source>
</evidence>
<dbReference type="InterPro" id="IPR015887">
    <property type="entry name" value="DNA_glyclase_Znf_dom_DNA_BS"/>
</dbReference>
<dbReference type="SUPFAM" id="SSF57716">
    <property type="entry name" value="Glucocorticoid receptor-like (DNA-binding domain)"/>
    <property type="match status" value="1"/>
</dbReference>
<reference evidence="18 19" key="1">
    <citation type="submission" date="2019-11" db="EMBL/GenBank/DDBJ databases">
        <title>Whole genome sequencing identifies a novel species of the genus Arsenicicoccus isolated from human blood.</title>
        <authorList>
            <person name="Jeong J.H."/>
            <person name="Kweon O.J."/>
            <person name="Kim H.R."/>
            <person name="Kim T.-H."/>
            <person name="Ha S.-M."/>
            <person name="Lee M.-K."/>
        </authorList>
    </citation>
    <scope>NUCLEOTIDE SEQUENCE [LARGE SCALE GENOMIC DNA]</scope>
    <source>
        <strain evidence="18 19">MKL-02</strain>
    </source>
</reference>
<keyword evidence="12" id="KW-0326">Glycosidase</keyword>
<dbReference type="Gene3D" id="1.10.8.50">
    <property type="match status" value="1"/>
</dbReference>
<dbReference type="AlphaFoldDB" id="A0A6I3IK67"/>
<dbReference type="SMART" id="SM00898">
    <property type="entry name" value="Fapy_DNA_glyco"/>
    <property type="match status" value="1"/>
</dbReference>
<sequence>MPEGDAVWRTARRLHRALAGRVVTDCDLRWPSLATADLRGRTTVEVVPRGKHILHRLDDGLTLHSHLRMDGSWRTHDPARLTLRQLRDPDVRAVVGCETATAIGTMLGMIDLVRTADEGRLVGHLGPDLLGPDWDPEVAVANLQRRPDREIGAALLDQRNLAGVGTMWDAEVLHLERVWPWTPVAELDAARLRSIVTRVQALVDASKVLRQSTSTGSLAPGQEMLVHGRSGLPCRRCGGPVRLSRIGEAPQDRAMFYCPVCQGGLGPDDDGRRQRPLGEGRSGPSRNG</sequence>
<evidence type="ECO:0000256" key="15">
    <source>
        <dbReference type="SAM" id="MobiDB-lite"/>
    </source>
</evidence>
<feature type="domain" description="FPG-type" evidence="16">
    <location>
        <begin position="225"/>
        <end position="263"/>
    </location>
</feature>
<dbReference type="InterPro" id="IPR044090">
    <property type="entry name" value="Nei2_N"/>
</dbReference>
<evidence type="ECO:0000259" key="17">
    <source>
        <dbReference type="PROSITE" id="PS51068"/>
    </source>
</evidence>
<evidence type="ECO:0000256" key="9">
    <source>
        <dbReference type="ARBA" id="ARBA00023204"/>
    </source>
</evidence>
<keyword evidence="4" id="KW-0227">DNA damage</keyword>
<feature type="compositionally biased region" description="Basic and acidic residues" evidence="15">
    <location>
        <begin position="269"/>
        <end position="278"/>
    </location>
</feature>
<dbReference type="InterPro" id="IPR035937">
    <property type="entry name" value="FPG_N"/>
</dbReference>